<evidence type="ECO:0000256" key="8">
    <source>
        <dbReference type="ARBA" id="ARBA00014472"/>
    </source>
</evidence>
<keyword evidence="15" id="KW-1185">Reference proteome</keyword>
<proteinExistence type="inferred from homology"/>
<protein>
    <recommendedName>
        <fullName evidence="8">Probable branched-chain-amino-acid aminotransferase</fullName>
        <ecNumber evidence="7">2.6.1.42</ecNumber>
    </recommendedName>
</protein>
<dbReference type="CDD" id="cd01558">
    <property type="entry name" value="D-AAT_like"/>
    <property type="match status" value="1"/>
</dbReference>
<dbReference type="GO" id="GO:0008652">
    <property type="term" value="P:amino acid biosynthetic process"/>
    <property type="evidence" value="ECO:0007669"/>
    <property type="project" value="UniProtKB-ARBA"/>
</dbReference>
<comment type="pathway">
    <text evidence="5">Amino-acid biosynthesis; L-leucine biosynthesis; L-leucine from 3-methyl-2-oxobutanoate: step 4/4.</text>
</comment>
<evidence type="ECO:0000256" key="1">
    <source>
        <dbReference type="ARBA" id="ARBA00001933"/>
    </source>
</evidence>
<dbReference type="InterPro" id="IPR036038">
    <property type="entry name" value="Aminotransferase-like"/>
</dbReference>
<comment type="catalytic activity">
    <reaction evidence="13">
        <text>L-leucine + 2-oxoglutarate = 4-methyl-2-oxopentanoate + L-glutamate</text>
        <dbReference type="Rhea" id="RHEA:18321"/>
        <dbReference type="ChEBI" id="CHEBI:16810"/>
        <dbReference type="ChEBI" id="CHEBI:17865"/>
        <dbReference type="ChEBI" id="CHEBI:29985"/>
        <dbReference type="ChEBI" id="CHEBI:57427"/>
        <dbReference type="EC" id="2.6.1.42"/>
    </reaction>
</comment>
<dbReference type="Pfam" id="PF01063">
    <property type="entry name" value="Aminotran_4"/>
    <property type="match status" value="1"/>
</dbReference>
<keyword evidence="10" id="KW-0028">Amino-acid biosynthesis</keyword>
<organism evidence="14 15">
    <name type="scientific">Terrihabitans soli</name>
    <dbReference type="NCBI Taxonomy" id="708113"/>
    <lineage>
        <taxon>Bacteria</taxon>
        <taxon>Pseudomonadati</taxon>
        <taxon>Pseudomonadota</taxon>
        <taxon>Alphaproteobacteria</taxon>
        <taxon>Hyphomicrobiales</taxon>
        <taxon>Terrihabitans</taxon>
    </lineage>
</organism>
<dbReference type="KEGG" id="tso:IZ6_17510"/>
<dbReference type="Proteomes" id="UP000515317">
    <property type="component" value="Chromosome"/>
</dbReference>
<evidence type="ECO:0000256" key="9">
    <source>
        <dbReference type="ARBA" id="ARBA00022898"/>
    </source>
</evidence>
<name>A0A6S6QNL5_9HYPH</name>
<dbReference type="GO" id="GO:0005829">
    <property type="term" value="C:cytosol"/>
    <property type="evidence" value="ECO:0007669"/>
    <property type="project" value="TreeGrafter"/>
</dbReference>
<sequence length="287" mass="31628">MSRIVYVNGRYVPYAEASVHIDDRGFQFADGVYEVCEVRDGRIIDEPRHFARLKRSLDELKMAAPMNEACLSVVLTEVLHRNRVRSGLVYLQVTRGVARREFFFPADDVPPTLVVTARSVDPLKGESVAAEGIRVVTVPENRWERVDIKTTGLLPNVLAKMQAKAAGAREAWFVDRDGFITEGGSSNAWIISEEDVLITRPAESGILRGVTRTTLIDLARKEGLKVEERAFTVTEAKVAKEAFITSATTIVTPVIELDSAAIGGGKPGPLVKRLRSGFHAIAAWRSI</sequence>
<evidence type="ECO:0000256" key="10">
    <source>
        <dbReference type="ARBA" id="ARBA00023304"/>
    </source>
</evidence>
<evidence type="ECO:0000256" key="11">
    <source>
        <dbReference type="ARBA" id="ARBA00048212"/>
    </source>
</evidence>
<dbReference type="PANTHER" id="PTHR42743">
    <property type="entry name" value="AMINO-ACID AMINOTRANSFERASE"/>
    <property type="match status" value="1"/>
</dbReference>
<gene>
    <name evidence="14" type="ORF">IZ6_17510</name>
</gene>
<dbReference type="SUPFAM" id="SSF56752">
    <property type="entry name" value="D-aminoacid aminotransferase-like PLP-dependent enzymes"/>
    <property type="match status" value="1"/>
</dbReference>
<dbReference type="NCBIfam" id="NF005209">
    <property type="entry name" value="PRK06680.1"/>
    <property type="match status" value="1"/>
</dbReference>
<dbReference type="EMBL" id="AP023361">
    <property type="protein sequence ID" value="BCJ91016.1"/>
    <property type="molecule type" value="Genomic_DNA"/>
</dbReference>
<dbReference type="InterPro" id="IPR043131">
    <property type="entry name" value="BCAT-like_N"/>
</dbReference>
<dbReference type="EC" id="2.6.1.42" evidence="7"/>
<evidence type="ECO:0000256" key="3">
    <source>
        <dbReference type="ARBA" id="ARBA00004824"/>
    </source>
</evidence>
<dbReference type="GO" id="GO:0009082">
    <property type="term" value="P:branched-chain amino acid biosynthetic process"/>
    <property type="evidence" value="ECO:0007669"/>
    <property type="project" value="UniProtKB-KW"/>
</dbReference>
<comment type="cofactor">
    <cofactor evidence="1">
        <name>pyridoxal 5'-phosphate</name>
        <dbReference type="ChEBI" id="CHEBI:597326"/>
    </cofactor>
</comment>
<dbReference type="Gene3D" id="3.30.470.10">
    <property type="match status" value="1"/>
</dbReference>
<comment type="function">
    <text evidence="2">Acts on leucine, isoleucine and valine.</text>
</comment>
<evidence type="ECO:0000256" key="5">
    <source>
        <dbReference type="ARBA" id="ARBA00005072"/>
    </source>
</evidence>
<comment type="catalytic activity">
    <reaction evidence="12">
        <text>L-isoleucine + 2-oxoglutarate = (S)-3-methyl-2-oxopentanoate + L-glutamate</text>
        <dbReference type="Rhea" id="RHEA:24801"/>
        <dbReference type="ChEBI" id="CHEBI:16810"/>
        <dbReference type="ChEBI" id="CHEBI:29985"/>
        <dbReference type="ChEBI" id="CHEBI:35146"/>
        <dbReference type="ChEBI" id="CHEBI:58045"/>
        <dbReference type="EC" id="2.6.1.42"/>
    </reaction>
</comment>
<dbReference type="InterPro" id="IPR050571">
    <property type="entry name" value="Class-IV_PLP-Dep_Aminotrnsfr"/>
</dbReference>
<accession>A0A6S6QNL5</accession>
<dbReference type="RefSeq" id="WP_222874699.1">
    <property type="nucleotide sequence ID" value="NZ_AP023361.1"/>
</dbReference>
<keyword evidence="9" id="KW-0663">Pyridoxal phosphate</keyword>
<dbReference type="Gene3D" id="3.20.10.10">
    <property type="entry name" value="D-amino Acid Aminotransferase, subunit A, domain 2"/>
    <property type="match status" value="1"/>
</dbReference>
<comment type="catalytic activity">
    <reaction evidence="11">
        <text>L-valine + 2-oxoglutarate = 3-methyl-2-oxobutanoate + L-glutamate</text>
        <dbReference type="Rhea" id="RHEA:24813"/>
        <dbReference type="ChEBI" id="CHEBI:11851"/>
        <dbReference type="ChEBI" id="CHEBI:16810"/>
        <dbReference type="ChEBI" id="CHEBI:29985"/>
        <dbReference type="ChEBI" id="CHEBI:57762"/>
        <dbReference type="EC" id="2.6.1.42"/>
    </reaction>
</comment>
<dbReference type="GO" id="GO:0004084">
    <property type="term" value="F:branched-chain-amino-acid transaminase activity"/>
    <property type="evidence" value="ECO:0007669"/>
    <property type="project" value="UniProtKB-EC"/>
</dbReference>
<dbReference type="InterPro" id="IPR043132">
    <property type="entry name" value="BCAT-like_C"/>
</dbReference>
<comment type="pathway">
    <text evidence="4">Amino-acid biosynthesis; L-valine biosynthesis; L-valine from pyruvate: step 4/4.</text>
</comment>
<dbReference type="FunFam" id="3.20.10.10:FF:000002">
    <property type="entry name" value="D-alanine aminotransferase"/>
    <property type="match status" value="1"/>
</dbReference>
<evidence type="ECO:0000256" key="6">
    <source>
        <dbReference type="ARBA" id="ARBA00009320"/>
    </source>
</evidence>
<evidence type="ECO:0000256" key="7">
    <source>
        <dbReference type="ARBA" id="ARBA00013053"/>
    </source>
</evidence>
<dbReference type="InterPro" id="IPR001544">
    <property type="entry name" value="Aminotrans_IV"/>
</dbReference>
<reference evidence="14 15" key="1">
    <citation type="submission" date="2020-08" db="EMBL/GenBank/DDBJ databases">
        <title>Genome sequence of Rhizobiales bacterium strain IZ6.</title>
        <authorList>
            <person name="Nakai R."/>
            <person name="Naganuma T."/>
        </authorList>
    </citation>
    <scope>NUCLEOTIDE SEQUENCE [LARGE SCALE GENOMIC DNA]</scope>
    <source>
        <strain evidence="14 15">IZ6</strain>
    </source>
</reference>
<keyword evidence="10" id="KW-0100">Branched-chain amino acid biosynthesis</keyword>
<comment type="similarity">
    <text evidence="6">Belongs to the class-IV pyridoxal-phosphate-dependent aminotransferase family.</text>
</comment>
<evidence type="ECO:0000313" key="15">
    <source>
        <dbReference type="Proteomes" id="UP000515317"/>
    </source>
</evidence>
<comment type="pathway">
    <text evidence="3">Amino-acid biosynthesis; L-isoleucine biosynthesis; L-isoleucine from 2-oxobutanoate: step 4/4.</text>
</comment>
<evidence type="ECO:0000256" key="12">
    <source>
        <dbReference type="ARBA" id="ARBA00048798"/>
    </source>
</evidence>
<evidence type="ECO:0000313" key="14">
    <source>
        <dbReference type="EMBL" id="BCJ91016.1"/>
    </source>
</evidence>
<evidence type="ECO:0000256" key="2">
    <source>
        <dbReference type="ARBA" id="ARBA00003109"/>
    </source>
</evidence>
<dbReference type="PANTHER" id="PTHR42743:SF11">
    <property type="entry name" value="AMINODEOXYCHORISMATE LYASE"/>
    <property type="match status" value="1"/>
</dbReference>
<dbReference type="AlphaFoldDB" id="A0A6S6QNL5"/>
<evidence type="ECO:0000256" key="4">
    <source>
        <dbReference type="ARBA" id="ARBA00004931"/>
    </source>
</evidence>
<evidence type="ECO:0000256" key="13">
    <source>
        <dbReference type="ARBA" id="ARBA00049229"/>
    </source>
</evidence>